<protein>
    <recommendedName>
        <fullName evidence="3">DYW domain-containing protein</fullName>
    </recommendedName>
</protein>
<dbReference type="InterPro" id="IPR046849">
    <property type="entry name" value="E2_motif"/>
</dbReference>
<dbReference type="PANTHER" id="PTHR47926">
    <property type="entry name" value="PENTATRICOPEPTIDE REPEAT-CONTAINING PROTEIN"/>
    <property type="match status" value="1"/>
</dbReference>
<dbReference type="InterPro" id="IPR002885">
    <property type="entry name" value="PPR_rpt"/>
</dbReference>
<evidence type="ECO:0000256" key="1">
    <source>
        <dbReference type="ARBA" id="ARBA00022737"/>
    </source>
</evidence>
<dbReference type="PROSITE" id="PS51375">
    <property type="entry name" value="PPR"/>
    <property type="match status" value="6"/>
</dbReference>
<dbReference type="InterPro" id="IPR011990">
    <property type="entry name" value="TPR-like_helical_dom_sf"/>
</dbReference>
<dbReference type="Pfam" id="PF13041">
    <property type="entry name" value="PPR_2"/>
    <property type="match status" value="3"/>
</dbReference>
<dbReference type="PANTHER" id="PTHR47926:SF445">
    <property type="entry name" value="DYW DOMAIN-CONTAINING PROTEIN"/>
    <property type="match status" value="1"/>
</dbReference>
<feature type="repeat" description="PPR" evidence="2">
    <location>
        <begin position="416"/>
        <end position="450"/>
    </location>
</feature>
<dbReference type="InterPro" id="IPR032867">
    <property type="entry name" value="DYW_dom"/>
</dbReference>
<dbReference type="FunFam" id="1.25.40.10:FF:000351">
    <property type="entry name" value="Pentatricopeptide repeat-containing protein"/>
    <property type="match status" value="1"/>
</dbReference>
<dbReference type="GO" id="GO:0003723">
    <property type="term" value="F:RNA binding"/>
    <property type="evidence" value="ECO:0007669"/>
    <property type="project" value="InterPro"/>
</dbReference>
<evidence type="ECO:0000259" key="3">
    <source>
        <dbReference type="Pfam" id="PF14432"/>
    </source>
</evidence>
<evidence type="ECO:0000256" key="2">
    <source>
        <dbReference type="PROSITE-ProRule" id="PRU00708"/>
    </source>
</evidence>
<dbReference type="OMA" id="KCRCLKA"/>
<sequence>MAKQIAYSFFKECTSLHNAKLLHQQTIISGSCKDRAIDIISMYLSCECPSYALTVLEHLQPSPSLVYWWNALIKRNVHLGLYNDSLNLFYRMTALGWTADHYTYPFVLKACAEIPDTRRGRIVHAVICNYGFESNVFVCNSLVAMYARCGALVDGRKMFDEMCQRGVTDKVSWNSIVAAYMQSRDSDEALILFMRMTRNVKLLPDVVSLVNILPAFASSGSWEHGRQVHGLAVRNGLFDDVFVGNAILNMYAKCKMMDQAKKVFDVMEDKDVVTWNGMVTAYSQSGSFKDALLLVEKMKEKRIEMDVVTWSAVIAGYAQRGHGCEALDVFRQMQISGSVPNVVTLVSLLSGCATAGALLQGKETHCYSMKRILKREGVDREEDKMVNNTLIDMYAKCQDVSSARCIFDSLTFIERNVVTWTAMIGGYAQHGDAKDSMKLFSEMMRGSSTPNAFTISCVLMACSRLSALRSGKEIHAYALRNRYENSMLRVANCLIDMYSKCGDVDAARNVFDNMKQRNDVSWISLMTGYGMHGRGEDALEYFDGMLKEGFVPDGLTFVVVLYACSHSGMVDQAIDYFNNMTKDFGVIPQVEHYACMVDVLGRAGRLNEAVELINRMPMEPSQIVWVALLSACKTHTNVELGELASKKLLEMDSENDGSYTLLSNIYADAGCWNDVARIRSLMKKSGIRKRPGYSCVQGKKGNTTFFVGDRSHPQSEQIYKVLADLILRIKELGYIPKTSYALHDVADEEKNDLLSEHSEKLALAYGILTSYLGAPIRIIKNLRICGDCHSAITFISKIVDHEIIVRDPSRFHHFKKGSCSCKGAGGLVQNASSSDGEVTTISDGYWRSDSCGNGAFLENDKAVLLVAAEGSSWPITVPIHELQAIEIGLELARAGKTFWVGLSLFMNQIRGSLGSSTAKPVYEAHRCGLLLLQPKQRNAVLAAAQECAYPGLSSFSSSSRHLISQPSHSYGHEATFHVLKCSSILSIYGVCLTYSNPLFPYSR</sequence>
<dbReference type="GO" id="GO:0008270">
    <property type="term" value="F:zinc ion binding"/>
    <property type="evidence" value="ECO:0007669"/>
    <property type="project" value="InterPro"/>
</dbReference>
<organism evidence="4 5">
    <name type="scientific">Papaver somniferum</name>
    <name type="common">Opium poppy</name>
    <dbReference type="NCBI Taxonomy" id="3469"/>
    <lineage>
        <taxon>Eukaryota</taxon>
        <taxon>Viridiplantae</taxon>
        <taxon>Streptophyta</taxon>
        <taxon>Embryophyta</taxon>
        <taxon>Tracheophyta</taxon>
        <taxon>Spermatophyta</taxon>
        <taxon>Magnoliopsida</taxon>
        <taxon>Ranunculales</taxon>
        <taxon>Papaveraceae</taxon>
        <taxon>Papaveroideae</taxon>
        <taxon>Papaver</taxon>
    </lineage>
</organism>
<feature type="repeat" description="PPR" evidence="2">
    <location>
        <begin position="135"/>
        <end position="169"/>
    </location>
</feature>
<dbReference type="PROSITE" id="PS51257">
    <property type="entry name" value="PROKAR_LIPOPROTEIN"/>
    <property type="match status" value="1"/>
</dbReference>
<name>A0A4Y7IES8_PAPSO</name>
<dbReference type="FunFam" id="1.25.40.10:FF:000348">
    <property type="entry name" value="Pentatricopeptide repeat-containing protein chloroplastic"/>
    <property type="match status" value="1"/>
</dbReference>
<feature type="repeat" description="PPR" evidence="2">
    <location>
        <begin position="240"/>
        <end position="270"/>
    </location>
</feature>
<dbReference type="Pfam" id="PF20430">
    <property type="entry name" value="Eplus_motif"/>
    <property type="match status" value="1"/>
</dbReference>
<dbReference type="FunFam" id="1.25.40.10:FF:000031">
    <property type="entry name" value="Pentatricopeptide repeat-containing protein mitochondrial"/>
    <property type="match status" value="1"/>
</dbReference>
<dbReference type="GO" id="GO:0009451">
    <property type="term" value="P:RNA modification"/>
    <property type="evidence" value="ECO:0007669"/>
    <property type="project" value="InterPro"/>
</dbReference>
<reference evidence="4 5" key="1">
    <citation type="journal article" date="2018" name="Science">
        <title>The opium poppy genome and morphinan production.</title>
        <authorList>
            <person name="Guo L."/>
            <person name="Winzer T."/>
            <person name="Yang X."/>
            <person name="Li Y."/>
            <person name="Ning Z."/>
            <person name="He Z."/>
            <person name="Teodor R."/>
            <person name="Lu Y."/>
            <person name="Bowser T.A."/>
            <person name="Graham I.A."/>
            <person name="Ye K."/>
        </authorList>
    </citation>
    <scope>NUCLEOTIDE SEQUENCE [LARGE SCALE GENOMIC DNA]</scope>
    <source>
        <strain evidence="5">cv. HN1</strain>
        <tissue evidence="4">Leaves</tissue>
    </source>
</reference>
<feature type="repeat" description="PPR" evidence="2">
    <location>
        <begin position="271"/>
        <end position="305"/>
    </location>
</feature>
<dbReference type="AlphaFoldDB" id="A0A4Y7IES8"/>
<dbReference type="EMBL" id="CM010715">
    <property type="protein sequence ID" value="RZC47407.1"/>
    <property type="molecule type" value="Genomic_DNA"/>
</dbReference>
<proteinExistence type="predicted"/>
<feature type="repeat" description="PPR" evidence="2">
    <location>
        <begin position="518"/>
        <end position="552"/>
    </location>
</feature>
<evidence type="ECO:0000313" key="4">
    <source>
        <dbReference type="EMBL" id="RZC47407.1"/>
    </source>
</evidence>
<dbReference type="NCBIfam" id="TIGR00756">
    <property type="entry name" value="PPR"/>
    <property type="match status" value="7"/>
</dbReference>
<gene>
    <name evidence="4" type="ORF">C5167_040340</name>
</gene>
<dbReference type="FunFam" id="1.25.40.10:FF:000366">
    <property type="entry name" value="Pentatricopeptide (PPR) repeat-containing protein"/>
    <property type="match status" value="1"/>
</dbReference>
<accession>A0A4Y7IES8</accession>
<dbReference type="InterPro" id="IPR046848">
    <property type="entry name" value="E_motif"/>
</dbReference>
<dbReference type="InterPro" id="IPR046960">
    <property type="entry name" value="PPR_At4g14850-like_plant"/>
</dbReference>
<dbReference type="Gene3D" id="1.25.40.10">
    <property type="entry name" value="Tetratricopeptide repeat domain"/>
    <property type="match status" value="4"/>
</dbReference>
<dbReference type="Pfam" id="PF20431">
    <property type="entry name" value="E_motif"/>
    <property type="match status" value="1"/>
</dbReference>
<evidence type="ECO:0000313" key="5">
    <source>
        <dbReference type="Proteomes" id="UP000316621"/>
    </source>
</evidence>
<dbReference type="Pfam" id="PF14432">
    <property type="entry name" value="DYW_deaminase"/>
    <property type="match status" value="1"/>
</dbReference>
<feature type="repeat" description="PPR" evidence="2">
    <location>
        <begin position="306"/>
        <end position="340"/>
    </location>
</feature>
<dbReference type="Gramene" id="RZC47407">
    <property type="protein sequence ID" value="RZC47407"/>
    <property type="gene ID" value="C5167_040340"/>
</dbReference>
<dbReference type="Pfam" id="PF01535">
    <property type="entry name" value="PPR"/>
    <property type="match status" value="4"/>
</dbReference>
<dbReference type="FunFam" id="1.25.40.10:FF:000344">
    <property type="entry name" value="Pentatricopeptide repeat-containing protein"/>
    <property type="match status" value="1"/>
</dbReference>
<keyword evidence="5" id="KW-1185">Reference proteome</keyword>
<keyword evidence="1" id="KW-0677">Repeat</keyword>
<dbReference type="Proteomes" id="UP000316621">
    <property type="component" value="Chromosome 1"/>
</dbReference>
<feature type="domain" description="DYW" evidence="3">
    <location>
        <begin position="733"/>
        <end position="823"/>
    </location>
</feature>